<reference evidence="8" key="1">
    <citation type="submission" date="2018-05" db="EMBL/GenBank/DDBJ databases">
        <authorList>
            <person name="Lanie J.A."/>
            <person name="Ng W.-L."/>
            <person name="Kazmierczak K.M."/>
            <person name="Andrzejewski T.M."/>
            <person name="Davidsen T.M."/>
            <person name="Wayne K.J."/>
            <person name="Tettelin H."/>
            <person name="Glass J.I."/>
            <person name="Rusch D."/>
            <person name="Podicherti R."/>
            <person name="Tsui H.-C.T."/>
            <person name="Winkler M.E."/>
        </authorList>
    </citation>
    <scope>NUCLEOTIDE SEQUENCE</scope>
    <source>
        <strain evidence="8">KNB</strain>
    </source>
</reference>
<keyword evidence="2 6" id="KW-0049">Antioxidant</keyword>
<dbReference type="InterPro" id="IPR036249">
    <property type="entry name" value="Thioredoxin-like_sf"/>
</dbReference>
<feature type="domain" description="Thioredoxin" evidence="7">
    <location>
        <begin position="25"/>
        <end position="174"/>
    </location>
</feature>
<dbReference type="GO" id="GO:0008379">
    <property type="term" value="F:thioredoxin peroxidase activity"/>
    <property type="evidence" value="ECO:0007669"/>
    <property type="project" value="UniProtKB-UniRule"/>
</dbReference>
<dbReference type="InterPro" id="IPR002065">
    <property type="entry name" value="TPX"/>
</dbReference>
<dbReference type="PANTHER" id="PTHR43110:SF1">
    <property type="entry name" value="THIOL PEROXIDASE"/>
    <property type="match status" value="1"/>
</dbReference>
<keyword evidence="1 6" id="KW-0575">Peroxidase</keyword>
<evidence type="ECO:0000313" key="8">
    <source>
        <dbReference type="EMBL" id="SPS04489.1"/>
    </source>
</evidence>
<evidence type="ECO:0000256" key="6">
    <source>
        <dbReference type="HAMAP-Rule" id="MF_00269"/>
    </source>
</evidence>
<dbReference type="SUPFAM" id="SSF52833">
    <property type="entry name" value="Thioredoxin-like"/>
    <property type="match status" value="1"/>
</dbReference>
<evidence type="ECO:0000256" key="5">
    <source>
        <dbReference type="ARBA" id="ARBA00023284"/>
    </source>
</evidence>
<evidence type="ECO:0000259" key="7">
    <source>
        <dbReference type="PROSITE" id="PS51352"/>
    </source>
</evidence>
<evidence type="ECO:0000256" key="3">
    <source>
        <dbReference type="ARBA" id="ARBA00023002"/>
    </source>
</evidence>
<dbReference type="Pfam" id="PF08534">
    <property type="entry name" value="Redoxin"/>
    <property type="match status" value="1"/>
</dbReference>
<feature type="disulfide bond" description="Redox-active" evidence="6">
    <location>
        <begin position="67"/>
        <end position="101"/>
    </location>
</feature>
<evidence type="ECO:0000256" key="1">
    <source>
        <dbReference type="ARBA" id="ARBA00022559"/>
    </source>
</evidence>
<organism evidence="8">
    <name type="scientific">Candidatus Nitrotoga fabula</name>
    <dbReference type="NCBI Taxonomy" id="2182327"/>
    <lineage>
        <taxon>Bacteria</taxon>
        <taxon>Pseudomonadati</taxon>
        <taxon>Pseudomonadota</taxon>
        <taxon>Betaproteobacteria</taxon>
        <taxon>Nitrosomonadales</taxon>
        <taxon>Gallionellaceae</taxon>
        <taxon>Candidatus Nitrotoga</taxon>
    </lineage>
</organism>
<dbReference type="PROSITE" id="PS51352">
    <property type="entry name" value="THIOREDOXIN_2"/>
    <property type="match status" value="1"/>
</dbReference>
<dbReference type="InterPro" id="IPR018219">
    <property type="entry name" value="Tpx_CS"/>
</dbReference>
<keyword evidence="5 6" id="KW-0676">Redox-active center</keyword>
<dbReference type="InterPro" id="IPR013740">
    <property type="entry name" value="Redoxin"/>
</dbReference>
<dbReference type="PROSITE" id="PS01265">
    <property type="entry name" value="TPX"/>
    <property type="match status" value="1"/>
</dbReference>
<comment type="miscellaneous">
    <text evidence="6">The active site is a conserved redox-active cysteine residue, the peroxidatic cysteine (C(P)), which makes the nucleophilic attack on the peroxide substrate. The peroxide oxidizes the C(P)-SH to cysteine sulfenic acid (C(P)-SOH), which then reacts with another cysteine residue, the resolving cysteine (C(R)), to form a disulfide bridge. The disulfide is subsequently reduced by an appropriate electron donor to complete the catalytic cycle. In this atypical 2-Cys peroxiredoxin, C(R) is present in the same subunit to form an intramolecular disulfide. The disulfide is subsequently reduced by thioredoxin.</text>
</comment>
<comment type="similarity">
    <text evidence="6">Belongs to the peroxiredoxin family. Tpx subfamily.</text>
</comment>
<evidence type="ECO:0000256" key="2">
    <source>
        <dbReference type="ARBA" id="ARBA00022862"/>
    </source>
</evidence>
<gene>
    <name evidence="6 8" type="primary">tpx</name>
    <name evidence="8" type="ORF">NITFAB_0078</name>
</gene>
<comment type="catalytic activity">
    <reaction evidence="6">
        <text>a hydroperoxide + [thioredoxin]-dithiol = an alcohol + [thioredoxin]-disulfide + H2O</text>
        <dbReference type="Rhea" id="RHEA:62620"/>
        <dbReference type="Rhea" id="RHEA-COMP:10698"/>
        <dbReference type="Rhea" id="RHEA-COMP:10700"/>
        <dbReference type="ChEBI" id="CHEBI:15377"/>
        <dbReference type="ChEBI" id="CHEBI:29950"/>
        <dbReference type="ChEBI" id="CHEBI:30879"/>
        <dbReference type="ChEBI" id="CHEBI:35924"/>
        <dbReference type="ChEBI" id="CHEBI:50058"/>
        <dbReference type="EC" id="1.11.1.24"/>
    </reaction>
</comment>
<dbReference type="Gene3D" id="3.40.30.10">
    <property type="entry name" value="Glutaredoxin"/>
    <property type="match status" value="1"/>
</dbReference>
<comment type="function">
    <text evidence="6">Thiol-specific peroxidase that catalyzes the reduction of hydrogen peroxide and organic hydroperoxides to water and alcohols, respectively. Plays a role in cell protection against oxidative stress by detoxifying peroxides.</text>
</comment>
<sequence>MTEKTSGTSTVTLNGTPVTLSGTFPSIGQTAPEFTLVDKNLEDVALKDFSGKRKVLNIVPSLDTAVCATSARKFNEAASKLANTVVLVISADLPFAMNRFCVAEGLNNVTVLSLMRGRDFMNKFGVEISDSALRGLTARAVIVLDENNQVLHAELVNEITHEPDYQAAIDALTQR</sequence>
<comment type="subunit">
    <text evidence="6">Homodimer.</text>
</comment>
<keyword evidence="4 6" id="KW-1015">Disulfide bond</keyword>
<name>A0A2X0QR14_9PROT</name>
<evidence type="ECO:0000256" key="4">
    <source>
        <dbReference type="ARBA" id="ARBA00023157"/>
    </source>
</evidence>
<dbReference type="NCBIfam" id="NF001808">
    <property type="entry name" value="PRK00522.1"/>
    <property type="match status" value="1"/>
</dbReference>
<dbReference type="PANTHER" id="PTHR43110">
    <property type="entry name" value="THIOL PEROXIDASE"/>
    <property type="match status" value="1"/>
</dbReference>
<proteinExistence type="inferred from homology"/>
<dbReference type="InterPro" id="IPR050455">
    <property type="entry name" value="Tpx_Peroxidase_subfamily"/>
</dbReference>
<protein>
    <recommendedName>
        <fullName evidence="6">Thiol peroxidase</fullName>
        <shortName evidence="6">Tpx</shortName>
        <ecNumber evidence="6">1.11.1.24</ecNumber>
    </recommendedName>
    <alternativeName>
        <fullName evidence="6">Peroxiredoxin tpx</fullName>
        <shortName evidence="6">Prx</shortName>
    </alternativeName>
    <alternativeName>
        <fullName evidence="6">Thioredoxin peroxidase</fullName>
    </alternativeName>
    <alternativeName>
        <fullName evidence="6">Thioredoxin-dependent peroxiredoxin</fullName>
    </alternativeName>
</protein>
<feature type="active site" description="Cysteine sulfenic acid (-SOH) intermediate" evidence="6">
    <location>
        <position position="67"/>
    </location>
</feature>
<dbReference type="HAMAP" id="MF_00269">
    <property type="entry name" value="Tpx"/>
    <property type="match status" value="1"/>
</dbReference>
<dbReference type="CDD" id="cd03014">
    <property type="entry name" value="PRX_Atyp2cys"/>
    <property type="match status" value="1"/>
</dbReference>
<keyword evidence="3 6" id="KW-0560">Oxidoreductase</keyword>
<dbReference type="EC" id="1.11.1.24" evidence="6"/>
<dbReference type="AlphaFoldDB" id="A0A2X0QR14"/>
<accession>A0A2X0QR14</accession>
<dbReference type="InterPro" id="IPR013766">
    <property type="entry name" value="Thioredoxin_domain"/>
</dbReference>
<dbReference type="EMBL" id="LS423452">
    <property type="protein sequence ID" value="SPS04489.1"/>
    <property type="molecule type" value="Genomic_DNA"/>
</dbReference>